<keyword evidence="9" id="KW-0539">Nucleus</keyword>
<feature type="compositionally biased region" description="Acidic residues" evidence="11">
    <location>
        <begin position="892"/>
        <end position="907"/>
    </location>
</feature>
<reference evidence="13 14" key="1">
    <citation type="submission" date="2016-09" db="EMBL/GenBank/DDBJ databases">
        <title>Extensive genetic diversity and differential bi-allelic expression allows diatom success in the polar Southern Ocean.</title>
        <authorList>
            <consortium name="DOE Joint Genome Institute"/>
            <person name="Mock T."/>
            <person name="Otillar R.P."/>
            <person name="Strauss J."/>
            <person name="Dupont C."/>
            <person name="Frickenhaus S."/>
            <person name="Maumus F."/>
            <person name="Mcmullan M."/>
            <person name="Sanges R."/>
            <person name="Schmutz J."/>
            <person name="Toseland A."/>
            <person name="Valas R."/>
            <person name="Veluchamy A."/>
            <person name="Ward B.J."/>
            <person name="Allen A."/>
            <person name="Barry K."/>
            <person name="Falciatore A."/>
            <person name="Ferrante M."/>
            <person name="Fortunato A.E."/>
            <person name="Gloeckner G."/>
            <person name="Gruber A."/>
            <person name="Hipkin R."/>
            <person name="Janech M."/>
            <person name="Kroth P."/>
            <person name="Leese F."/>
            <person name="Lindquist E."/>
            <person name="Lyon B.R."/>
            <person name="Martin J."/>
            <person name="Mayer C."/>
            <person name="Parker M."/>
            <person name="Quesneville H."/>
            <person name="Raymond J."/>
            <person name="Uhlig C."/>
            <person name="Valentin K.U."/>
            <person name="Worden A.Z."/>
            <person name="Armbrust E.V."/>
            <person name="Bowler C."/>
            <person name="Green B."/>
            <person name="Moulton V."/>
            <person name="Van Oosterhout C."/>
            <person name="Grigoriev I."/>
        </authorList>
    </citation>
    <scope>NUCLEOTIDE SEQUENCE [LARGE SCALE GENOMIC DNA]</scope>
    <source>
        <strain evidence="13 14">CCMP1102</strain>
    </source>
</reference>
<keyword evidence="2" id="KW-0479">Metal-binding</keyword>
<evidence type="ECO:0000256" key="7">
    <source>
        <dbReference type="ARBA" id="ARBA00023155"/>
    </source>
</evidence>
<feature type="region of interest" description="Disordered" evidence="11">
    <location>
        <begin position="291"/>
        <end position="317"/>
    </location>
</feature>
<protein>
    <recommendedName>
        <fullName evidence="12">PHD-type domain-containing protein</fullName>
    </recommendedName>
</protein>
<evidence type="ECO:0000256" key="1">
    <source>
        <dbReference type="ARBA" id="ARBA00004123"/>
    </source>
</evidence>
<dbReference type="CDD" id="cd15504">
    <property type="entry name" value="PHD_PRHA_like"/>
    <property type="match status" value="1"/>
</dbReference>
<dbReference type="OrthoDB" id="1903104at2759"/>
<feature type="region of interest" description="Disordered" evidence="11">
    <location>
        <begin position="855"/>
        <end position="922"/>
    </location>
</feature>
<feature type="compositionally biased region" description="Basic and acidic residues" evidence="11">
    <location>
        <begin position="862"/>
        <end position="873"/>
    </location>
</feature>
<keyword evidence="3 10" id="KW-0863">Zinc-finger</keyword>
<feature type="region of interest" description="Disordered" evidence="11">
    <location>
        <begin position="1"/>
        <end position="187"/>
    </location>
</feature>
<feature type="region of interest" description="Disordered" evidence="11">
    <location>
        <begin position="552"/>
        <end position="580"/>
    </location>
</feature>
<dbReference type="Gene3D" id="3.30.40.10">
    <property type="entry name" value="Zinc/RING finger domain, C3HC4 (zinc finger)"/>
    <property type="match status" value="2"/>
</dbReference>
<feature type="compositionally biased region" description="Low complexity" evidence="11">
    <location>
        <begin position="34"/>
        <end position="46"/>
    </location>
</feature>
<dbReference type="InterPro" id="IPR001965">
    <property type="entry name" value="Znf_PHD"/>
</dbReference>
<feature type="compositionally biased region" description="Polar residues" evidence="11">
    <location>
        <begin position="12"/>
        <end position="26"/>
    </location>
</feature>
<feature type="compositionally biased region" description="Acidic residues" evidence="11">
    <location>
        <begin position="775"/>
        <end position="789"/>
    </location>
</feature>
<dbReference type="InterPro" id="IPR013083">
    <property type="entry name" value="Znf_RING/FYVE/PHD"/>
</dbReference>
<dbReference type="InterPro" id="IPR011011">
    <property type="entry name" value="Znf_FYVE_PHD"/>
</dbReference>
<proteinExistence type="predicted"/>
<keyword evidence="6" id="KW-0238">DNA-binding</keyword>
<dbReference type="EMBL" id="KV784354">
    <property type="protein sequence ID" value="OEU20650.1"/>
    <property type="molecule type" value="Genomic_DNA"/>
</dbReference>
<evidence type="ECO:0000256" key="3">
    <source>
        <dbReference type="ARBA" id="ARBA00022771"/>
    </source>
</evidence>
<keyword evidence="5" id="KW-0805">Transcription regulation</keyword>
<dbReference type="GO" id="GO:0003682">
    <property type="term" value="F:chromatin binding"/>
    <property type="evidence" value="ECO:0007669"/>
    <property type="project" value="TreeGrafter"/>
</dbReference>
<evidence type="ECO:0000313" key="14">
    <source>
        <dbReference type="Proteomes" id="UP000095751"/>
    </source>
</evidence>
<dbReference type="GO" id="GO:0045814">
    <property type="term" value="P:negative regulation of gene expression, epigenetic"/>
    <property type="evidence" value="ECO:0007669"/>
    <property type="project" value="TreeGrafter"/>
</dbReference>
<feature type="compositionally biased region" description="Polar residues" evidence="11">
    <location>
        <begin position="306"/>
        <end position="317"/>
    </location>
</feature>
<evidence type="ECO:0000256" key="5">
    <source>
        <dbReference type="ARBA" id="ARBA00023015"/>
    </source>
</evidence>
<dbReference type="KEGG" id="fcy:FRACYDRAFT_259624"/>
<organism evidence="13 14">
    <name type="scientific">Fragilariopsis cylindrus CCMP1102</name>
    <dbReference type="NCBI Taxonomy" id="635003"/>
    <lineage>
        <taxon>Eukaryota</taxon>
        <taxon>Sar</taxon>
        <taxon>Stramenopiles</taxon>
        <taxon>Ochrophyta</taxon>
        <taxon>Bacillariophyta</taxon>
        <taxon>Bacillariophyceae</taxon>
        <taxon>Bacillariophycidae</taxon>
        <taxon>Bacillariales</taxon>
        <taxon>Bacillariaceae</taxon>
        <taxon>Fragilariopsis</taxon>
    </lineage>
</organism>
<evidence type="ECO:0000256" key="6">
    <source>
        <dbReference type="ARBA" id="ARBA00023125"/>
    </source>
</evidence>
<evidence type="ECO:0000256" key="8">
    <source>
        <dbReference type="ARBA" id="ARBA00023163"/>
    </source>
</evidence>
<dbReference type="GO" id="GO:0005634">
    <property type="term" value="C:nucleus"/>
    <property type="evidence" value="ECO:0007669"/>
    <property type="project" value="UniProtKB-SubCell"/>
</dbReference>
<dbReference type="PROSITE" id="PS50016">
    <property type="entry name" value="ZF_PHD_2"/>
    <property type="match status" value="1"/>
</dbReference>
<dbReference type="GO" id="GO:0008270">
    <property type="term" value="F:zinc ion binding"/>
    <property type="evidence" value="ECO:0007669"/>
    <property type="project" value="UniProtKB-KW"/>
</dbReference>
<name>A0A1E7FR57_9STRA</name>
<evidence type="ECO:0000256" key="10">
    <source>
        <dbReference type="PROSITE-ProRule" id="PRU00146"/>
    </source>
</evidence>
<keyword evidence="7" id="KW-0371">Homeobox</keyword>
<feature type="compositionally biased region" description="Basic residues" evidence="11">
    <location>
        <begin position="164"/>
        <end position="175"/>
    </location>
</feature>
<comment type="subcellular location">
    <subcellularLocation>
        <location evidence="1">Nucleus</location>
    </subcellularLocation>
</comment>
<dbReference type="InterPro" id="IPR045876">
    <property type="entry name" value="PRHA-like_PHD-finger"/>
</dbReference>
<evidence type="ECO:0000256" key="4">
    <source>
        <dbReference type="ARBA" id="ARBA00022833"/>
    </source>
</evidence>
<dbReference type="InterPro" id="IPR019786">
    <property type="entry name" value="Zinc_finger_PHD-type_CS"/>
</dbReference>
<feature type="domain" description="PHD-type" evidence="12">
    <location>
        <begin position="588"/>
        <end position="646"/>
    </location>
</feature>
<evidence type="ECO:0000313" key="13">
    <source>
        <dbReference type="EMBL" id="OEU20650.1"/>
    </source>
</evidence>
<dbReference type="GO" id="GO:0003677">
    <property type="term" value="F:DNA binding"/>
    <property type="evidence" value="ECO:0007669"/>
    <property type="project" value="UniProtKB-KW"/>
</dbReference>
<dbReference type="InterPro" id="IPR019787">
    <property type="entry name" value="Znf_PHD-finger"/>
</dbReference>
<dbReference type="PROSITE" id="PS01359">
    <property type="entry name" value="ZF_PHD_1"/>
    <property type="match status" value="1"/>
</dbReference>
<dbReference type="Proteomes" id="UP000095751">
    <property type="component" value="Unassembled WGS sequence"/>
</dbReference>
<dbReference type="InParanoid" id="A0A1E7FR57"/>
<evidence type="ECO:0000259" key="12">
    <source>
        <dbReference type="PROSITE" id="PS50016"/>
    </source>
</evidence>
<feature type="compositionally biased region" description="Low complexity" evidence="11">
    <location>
        <begin position="76"/>
        <end position="88"/>
    </location>
</feature>
<feature type="compositionally biased region" description="Basic residues" evidence="11">
    <location>
        <begin position="64"/>
        <end position="75"/>
    </location>
</feature>
<feature type="compositionally biased region" description="Basic and acidic residues" evidence="11">
    <location>
        <begin position="565"/>
        <end position="575"/>
    </location>
</feature>
<dbReference type="SMART" id="SM00249">
    <property type="entry name" value="PHD"/>
    <property type="match status" value="2"/>
</dbReference>
<evidence type="ECO:0000256" key="2">
    <source>
        <dbReference type="ARBA" id="ARBA00022723"/>
    </source>
</evidence>
<feature type="region of interest" description="Disordered" evidence="11">
    <location>
        <begin position="708"/>
        <end position="815"/>
    </location>
</feature>
<dbReference type="Pfam" id="PF00628">
    <property type="entry name" value="PHD"/>
    <property type="match status" value="1"/>
</dbReference>
<evidence type="ECO:0000256" key="11">
    <source>
        <dbReference type="SAM" id="MobiDB-lite"/>
    </source>
</evidence>
<keyword evidence="8" id="KW-0804">Transcription</keyword>
<feature type="region of interest" description="Disordered" evidence="11">
    <location>
        <begin position="519"/>
        <end position="540"/>
    </location>
</feature>
<keyword evidence="14" id="KW-1185">Reference proteome</keyword>
<dbReference type="PANTHER" id="PTHR12628:SF10">
    <property type="entry name" value="HOMEOBOX DOMAIN-CONTAINING PROTEIN"/>
    <property type="match status" value="1"/>
</dbReference>
<feature type="compositionally biased region" description="Basic and acidic residues" evidence="11">
    <location>
        <begin position="119"/>
        <end position="153"/>
    </location>
</feature>
<feature type="compositionally biased region" description="Acidic residues" evidence="11">
    <location>
        <begin position="874"/>
        <end position="884"/>
    </location>
</feature>
<dbReference type="PANTHER" id="PTHR12628">
    <property type="entry name" value="POLYCOMB-LIKE TRANSCRIPTION FACTOR"/>
    <property type="match status" value="1"/>
</dbReference>
<keyword evidence="4" id="KW-0862">Zinc</keyword>
<accession>A0A1E7FR57</accession>
<gene>
    <name evidence="13" type="ORF">FRACYDRAFT_259624</name>
</gene>
<dbReference type="SUPFAM" id="SSF57903">
    <property type="entry name" value="FYVE/PHD zinc finger"/>
    <property type="match status" value="2"/>
</dbReference>
<dbReference type="AlphaFoldDB" id="A0A1E7FR57"/>
<feature type="compositionally biased region" description="Acidic residues" evidence="11">
    <location>
        <begin position="725"/>
        <end position="739"/>
    </location>
</feature>
<sequence length="922" mass="103904">MVFDGDDEKIETNNSDATASLCQLSKNNRDNGGSDASSSDDSSVSSTPILALKRLKRLTEKSKVKSQKKTPKKSPKSNTSASSETSVAKNNTCQTANGKAKKRKDTINKTKTIITAAKKSREAEASPENDQKTVAKSRNDSKNQKKETKKDLVVSKSTQSQKEKTKRQLKQKQHEKKSDDTSCTSNYTSNSEEEEEAACFMCHCGLDCSDRALFFPKDRKSELEEDEDYYFSLDHPYLDGDTFYDRNNALVYCDTCNRLYHQKCHFVPLLVVPRGDFHCLICSIQQKETTQDKQSPSTKKRKRKNANGTKAITSSQSSAVQEKILNRKITDQIFQNPPLLLETEDVQSFQKEWERESASYKALLWERQLKQLKTFLKSQATNIRMANTTLSTMTSTKRNRQHFLESSKLGGRSSQEVAQTLCKLTGAKFKIREAFLSLESIRTSNEAIDYSKLFSFCQEYPQHAGHFFPFGSNLCRDVRRIVPRTGERKPSMIEEGKQANTKCKNNKGSSIIPKEIIVNNNNTGERSTRSKSPPKASSAVTKCSKASTCLKRGEKDSMPSITKAAHTDVKPKKDVDDDDNDSGISLDDLKCSVCMIGDCSDENDVILCDGKDCHRAFHMKCVCPIVKSEDIENEDEDWFCPICESIAIFMGEMHDLCIGDDDDDAASSGSWEDIHEIFPNSQWEYETAMKILKGKRNEDTQRLMAMFLGEDTTNKSQVQMPVGSDSEDENDYSLFDEDSFKERRRKEKDDDDSHSDDSTCSVEFMVGKDELGALSEDDNESSEETSDNESETKIRKSRRLVRRKEVKEESNNADFGADFCESNIINGKRKRQRVNYRKLNDMMFGDLSDNQQVMIDGGDDFDASKIKVTKTESDNDSDDDDQDDNSGSKDNEQDDDSDSKDEEEGDDGGSKDDEQVDESGSS</sequence>
<evidence type="ECO:0000256" key="9">
    <source>
        <dbReference type="ARBA" id="ARBA00023242"/>
    </source>
</evidence>